<proteinExistence type="predicted"/>
<name>A0A485B0Q5_RAOPL</name>
<dbReference type="GO" id="GO:0016020">
    <property type="term" value="C:membrane"/>
    <property type="evidence" value="ECO:0007669"/>
    <property type="project" value="InterPro"/>
</dbReference>
<dbReference type="InterPro" id="IPR036458">
    <property type="entry name" value="Na:dicarbo_symporter_sf"/>
</dbReference>
<dbReference type="GO" id="GO:0015293">
    <property type="term" value="F:symporter activity"/>
    <property type="evidence" value="ECO:0007669"/>
    <property type="project" value="InterPro"/>
</dbReference>
<dbReference type="Proteomes" id="UP000345637">
    <property type="component" value="Unassembled WGS sequence"/>
</dbReference>
<keyword evidence="3 4" id="KW-0472">Membrane</keyword>
<reference evidence="5 6" key="1">
    <citation type="submission" date="2019-03" db="EMBL/GenBank/DDBJ databases">
        <authorList>
            <consortium name="Pathogen Informatics"/>
        </authorList>
    </citation>
    <scope>NUCLEOTIDE SEQUENCE [LARGE SCALE GENOMIC DNA]</scope>
    <source>
        <strain evidence="5 6">NCTC12998</strain>
    </source>
</reference>
<keyword evidence="2 4" id="KW-1133">Transmembrane helix</keyword>
<sequence>MAIIFIVSIAMALYSRGRHRRACLMVQPGAGGHHRSVTVGAGGQREDGFLSSMITTSDFIGLFSKSNILALIVMAIIAGVAIGQSEQAGKRIASLLERCQYRHHEDRLDHYESRRPIGLGCYFAATMASQDSGLLLTFAPGNRPVYGCHAGLFYLRFDSLFIYRRRHAGGESILAQCG</sequence>
<evidence type="ECO:0000256" key="2">
    <source>
        <dbReference type="ARBA" id="ARBA00022989"/>
    </source>
</evidence>
<evidence type="ECO:0000256" key="4">
    <source>
        <dbReference type="SAM" id="Phobius"/>
    </source>
</evidence>
<evidence type="ECO:0000313" key="5">
    <source>
        <dbReference type="EMBL" id="VFS65853.1"/>
    </source>
</evidence>
<protein>
    <submittedName>
        <fullName evidence="5">Sodium:dicarboxylate symporter family</fullName>
    </submittedName>
</protein>
<organism evidence="5 6">
    <name type="scientific">Raoultella planticola</name>
    <name type="common">Klebsiella planticola</name>
    <dbReference type="NCBI Taxonomy" id="575"/>
    <lineage>
        <taxon>Bacteria</taxon>
        <taxon>Pseudomonadati</taxon>
        <taxon>Pseudomonadota</taxon>
        <taxon>Gammaproteobacteria</taxon>
        <taxon>Enterobacterales</taxon>
        <taxon>Enterobacteriaceae</taxon>
        <taxon>Klebsiella/Raoultella group</taxon>
        <taxon>Raoultella</taxon>
    </lineage>
</organism>
<dbReference type="EMBL" id="CAADJE010000023">
    <property type="protein sequence ID" value="VFS65853.1"/>
    <property type="molecule type" value="Genomic_DNA"/>
</dbReference>
<dbReference type="SUPFAM" id="SSF118215">
    <property type="entry name" value="Proton glutamate symport protein"/>
    <property type="match status" value="1"/>
</dbReference>
<feature type="transmembrane region" description="Helical" evidence="4">
    <location>
        <begin position="59"/>
        <end position="82"/>
    </location>
</feature>
<dbReference type="AlphaFoldDB" id="A0A485B0Q5"/>
<evidence type="ECO:0000313" key="6">
    <source>
        <dbReference type="Proteomes" id="UP000345637"/>
    </source>
</evidence>
<gene>
    <name evidence="5" type="ORF">NCTC12998_02853</name>
</gene>
<keyword evidence="1 4" id="KW-0812">Transmembrane</keyword>
<evidence type="ECO:0000256" key="1">
    <source>
        <dbReference type="ARBA" id="ARBA00022692"/>
    </source>
</evidence>
<evidence type="ECO:0000256" key="3">
    <source>
        <dbReference type="ARBA" id="ARBA00023136"/>
    </source>
</evidence>
<accession>A0A485B0Q5</accession>